<dbReference type="EMBL" id="CP006935">
    <property type="protein sequence ID" value="AHC40220.1"/>
    <property type="molecule type" value="Genomic_DNA"/>
</dbReference>
<accession>A0ABN4BLN5</accession>
<gene>
    <name evidence="1" type="ORF">OVS_01595</name>
</gene>
<evidence type="ECO:0000313" key="1">
    <source>
        <dbReference type="EMBL" id="AHC40220.1"/>
    </source>
</evidence>
<name>A0ABN4BLN5_9MOLU</name>
<reference evidence="1 2" key="1">
    <citation type="journal article" date="2014" name="Genome Announc.">
        <title>Complete Genome Sequence of Mycoplasma ovis Strain Michigan, a Hemoplasma of Sheep with Two Distinct 16S rRNA Genes.</title>
        <authorList>
            <person name="Deshuillers P.L."/>
            <person name="Santos A.P."/>
            <person name="do Nascimento N.C."/>
            <person name="Hampel J.A."/>
            <person name="Bergin I.L."/>
            <person name="Dyson M.C."/>
            <person name="Messick J.B."/>
        </authorList>
    </citation>
    <scope>NUCLEOTIDE SEQUENCE [LARGE SCALE GENOMIC DNA]</scope>
    <source>
        <strain evidence="1 2">Michigan</strain>
    </source>
</reference>
<evidence type="ECO:0008006" key="3">
    <source>
        <dbReference type="Google" id="ProtNLM"/>
    </source>
</evidence>
<proteinExistence type="predicted"/>
<evidence type="ECO:0000313" key="2">
    <source>
        <dbReference type="Proteomes" id="UP000018745"/>
    </source>
</evidence>
<protein>
    <recommendedName>
        <fullName evidence="3">Transposase</fullName>
    </recommendedName>
</protein>
<organism evidence="1 2">
    <name type="scientific">Mycoplasma ovis str. Michigan</name>
    <dbReference type="NCBI Taxonomy" id="1415773"/>
    <lineage>
        <taxon>Bacteria</taxon>
        <taxon>Bacillati</taxon>
        <taxon>Mycoplasmatota</taxon>
        <taxon>Mollicutes</taxon>
        <taxon>Mycoplasmataceae</taxon>
        <taxon>Mycoplasma</taxon>
    </lineage>
</organism>
<dbReference type="Proteomes" id="UP000018745">
    <property type="component" value="Chromosome"/>
</dbReference>
<keyword evidence="2" id="KW-1185">Reference proteome</keyword>
<sequence>MHSKANSKNRSILVINNLFFNSTKKWSFRKINYWKRTSRDYYGFVIWKTKGRIWYYLTIYYQSLNFYLKILKLPFKNRTILGS</sequence>